<dbReference type="EMBL" id="KB445587">
    <property type="protein sequence ID" value="EMD85842.1"/>
    <property type="molecule type" value="Genomic_DNA"/>
</dbReference>
<proteinExistence type="predicted"/>
<evidence type="ECO:0000256" key="1">
    <source>
        <dbReference type="SAM" id="MobiDB-lite"/>
    </source>
</evidence>
<evidence type="ECO:0000313" key="2">
    <source>
        <dbReference type="EMBL" id="EMD85842.1"/>
    </source>
</evidence>
<reference evidence="4" key="3">
    <citation type="journal article" date="2013" name="PLoS Genet.">
        <title>Comparative genome structure, secondary metabolite, and effector coding capacity across Cochliobolus pathogens.</title>
        <authorList>
            <person name="Condon B.J."/>
            <person name="Leng Y."/>
            <person name="Wu D."/>
            <person name="Bushley K.E."/>
            <person name="Ohm R.A."/>
            <person name="Otillar R."/>
            <person name="Martin J."/>
            <person name="Schackwitz W."/>
            <person name="Grimwood J."/>
            <person name="MohdZainudin N."/>
            <person name="Xue C."/>
            <person name="Wang R."/>
            <person name="Manning V.A."/>
            <person name="Dhillon B."/>
            <person name="Tu Z.J."/>
            <person name="Steffenson B.J."/>
            <person name="Salamov A."/>
            <person name="Sun H."/>
            <person name="Lowry S."/>
            <person name="LaButti K."/>
            <person name="Han J."/>
            <person name="Copeland A."/>
            <person name="Lindquist E."/>
            <person name="Barry K."/>
            <person name="Schmutz J."/>
            <person name="Baker S.E."/>
            <person name="Ciuffetti L.M."/>
            <person name="Grigoriev I.V."/>
            <person name="Zhong S."/>
            <person name="Turgeon B.G."/>
        </authorList>
    </citation>
    <scope>NUCLEOTIDE SEQUENCE [LARGE SCALE GENOMIC DNA]</scope>
    <source>
        <strain evidence="4">C5 / ATCC 48332 / race O</strain>
    </source>
</reference>
<feature type="region of interest" description="Disordered" evidence="1">
    <location>
        <begin position="1"/>
        <end position="51"/>
    </location>
</feature>
<organism evidence="3 4">
    <name type="scientific">Cochliobolus heterostrophus (strain C5 / ATCC 48332 / race O)</name>
    <name type="common">Southern corn leaf blight fungus</name>
    <name type="synonym">Bipolaris maydis</name>
    <dbReference type="NCBI Taxonomy" id="701091"/>
    <lineage>
        <taxon>Eukaryota</taxon>
        <taxon>Fungi</taxon>
        <taxon>Dikarya</taxon>
        <taxon>Ascomycota</taxon>
        <taxon>Pezizomycotina</taxon>
        <taxon>Dothideomycetes</taxon>
        <taxon>Pleosporomycetidae</taxon>
        <taxon>Pleosporales</taxon>
        <taxon>Pleosporineae</taxon>
        <taxon>Pleosporaceae</taxon>
        <taxon>Bipolaris</taxon>
    </lineage>
</organism>
<gene>
    <name evidence="3" type="ORF">COCHEDRAFT_1020710</name>
    <name evidence="2" type="ORF">COCHEDRAFT_1024406</name>
</gene>
<feature type="non-terminal residue" evidence="3">
    <location>
        <position position="51"/>
    </location>
</feature>
<dbReference type="AlphaFoldDB" id="M2UY68"/>
<reference evidence="3" key="2">
    <citation type="submission" date="2012-06" db="EMBL/GenBank/DDBJ databases">
        <title>Comparative genome structure, secondary metabolite and effector coding capacity across Cochliobolus pathogens.</title>
        <authorList>
            <consortium name="US DOE Joint Genome Institute (JGI-PGF)"/>
            <person name="Condon B.J."/>
            <person name="Leng Y."/>
            <person name="Wu D."/>
            <person name="Bushley K.E."/>
            <person name="Ohm R.A."/>
            <person name="Otillar R."/>
            <person name="Martin J."/>
            <person name="Schackwitz W."/>
            <person name="Grimwood J."/>
            <person name="MohdZainudin N."/>
            <person name="Xue C."/>
            <person name="Wang R."/>
            <person name="Dhillon B."/>
            <person name="Tu Z.J."/>
            <person name="Steffenson B.J."/>
            <person name="Salamov A."/>
            <person name="Sun H."/>
            <person name="Lowry S."/>
            <person name="LaButti K."/>
            <person name="Han J."/>
            <person name="Copeland A."/>
            <person name="Lindquist E."/>
            <person name="Lucas S."/>
            <person name="Barry K."/>
            <person name="Schmutz J."/>
            <person name="Baker S."/>
            <person name="Grigoriev I.V."/>
            <person name="Zhong S."/>
            <person name="Turgeon B.G."/>
        </authorList>
    </citation>
    <scope>NUCLEOTIDE SEQUENCE</scope>
    <source>
        <strain evidence="3">C5</strain>
    </source>
</reference>
<reference evidence="3 4" key="1">
    <citation type="journal article" date="2012" name="PLoS Pathog.">
        <title>Diverse lifestyles and strategies of plant pathogenesis encoded in the genomes of eighteen Dothideomycetes fungi.</title>
        <authorList>
            <person name="Ohm R.A."/>
            <person name="Feau N."/>
            <person name="Henrissat B."/>
            <person name="Schoch C.L."/>
            <person name="Horwitz B.A."/>
            <person name="Barry K.W."/>
            <person name="Condon B.J."/>
            <person name="Copeland A.C."/>
            <person name="Dhillon B."/>
            <person name="Glaser F."/>
            <person name="Hesse C.N."/>
            <person name="Kosti I."/>
            <person name="LaButti K."/>
            <person name="Lindquist E.A."/>
            <person name="Lucas S."/>
            <person name="Salamov A.A."/>
            <person name="Bradshaw R.E."/>
            <person name="Ciuffetti L."/>
            <person name="Hamelin R.C."/>
            <person name="Kema G.H.J."/>
            <person name="Lawrence C."/>
            <person name="Scott J.A."/>
            <person name="Spatafora J.W."/>
            <person name="Turgeon B.G."/>
            <person name="de Wit P.J.G.M."/>
            <person name="Zhong S."/>
            <person name="Goodwin S.B."/>
            <person name="Grigoriev I.V."/>
        </authorList>
    </citation>
    <scope>NUCLEOTIDE SEQUENCE [LARGE SCALE GENOMIC DNA]</scope>
    <source>
        <strain evidence="3">C5</strain>
        <strain evidence="4">C5 / ATCC 48332 / race O</strain>
    </source>
</reference>
<evidence type="ECO:0000313" key="3">
    <source>
        <dbReference type="EMBL" id="EMD92712.1"/>
    </source>
</evidence>
<evidence type="ECO:0000313" key="4">
    <source>
        <dbReference type="Proteomes" id="UP000016936"/>
    </source>
</evidence>
<keyword evidence="4" id="KW-1185">Reference proteome</keyword>
<name>M2UY68_COCH5</name>
<sequence>MSSDNGDDAVMGLAKPQPISATAVQTQCSFSDQDTRHGCIKGPSNSAGIRA</sequence>
<dbReference type="Proteomes" id="UP000016936">
    <property type="component" value="Unassembled WGS sequence"/>
</dbReference>
<accession>M2UY68</accession>
<dbReference type="EMBL" id="KB445574">
    <property type="protein sequence ID" value="EMD92712.1"/>
    <property type="molecule type" value="Genomic_DNA"/>
</dbReference>
<protein>
    <submittedName>
        <fullName evidence="3">Uncharacterized protein</fullName>
    </submittedName>
</protein>
<dbReference type="OrthoDB" id="3684810at2759"/>
<feature type="compositionally biased region" description="Polar residues" evidence="1">
    <location>
        <begin position="19"/>
        <end position="32"/>
    </location>
</feature>
<dbReference type="HOGENOM" id="CLU_2996215_0_0_1"/>